<dbReference type="EMBL" id="LJJC01000004">
    <property type="protein sequence ID" value="KQL53427.1"/>
    <property type="molecule type" value="Genomic_DNA"/>
</dbReference>
<evidence type="ECO:0000313" key="2">
    <source>
        <dbReference type="EMBL" id="KQL53427.1"/>
    </source>
</evidence>
<dbReference type="Pfam" id="PF12670">
    <property type="entry name" value="DUF3792"/>
    <property type="match status" value="1"/>
</dbReference>
<dbReference type="InterPro" id="IPR023804">
    <property type="entry name" value="DUF3792_TM"/>
</dbReference>
<evidence type="ECO:0000256" key="1">
    <source>
        <dbReference type="SAM" id="Phobius"/>
    </source>
</evidence>
<keyword evidence="1" id="KW-1133">Transmembrane helix</keyword>
<keyword evidence="3" id="KW-1185">Reference proteome</keyword>
<gene>
    <name evidence="2" type="ORF">AN964_07930</name>
</gene>
<feature type="transmembrane region" description="Helical" evidence="1">
    <location>
        <begin position="56"/>
        <end position="74"/>
    </location>
</feature>
<reference evidence="2 3" key="1">
    <citation type="submission" date="2015-09" db="EMBL/GenBank/DDBJ databases">
        <title>Genome sequencing project for genomic taxonomy and phylogenomics of Bacillus-like bacteria.</title>
        <authorList>
            <person name="Liu B."/>
            <person name="Wang J."/>
            <person name="Zhu Y."/>
            <person name="Liu G."/>
            <person name="Chen Q."/>
            <person name="Chen Z."/>
            <person name="Lan J."/>
            <person name="Che J."/>
            <person name="Ge C."/>
            <person name="Shi H."/>
            <person name="Pan Z."/>
            <person name="Liu X."/>
        </authorList>
    </citation>
    <scope>NUCLEOTIDE SEQUENCE [LARGE SCALE GENOMIC DNA]</scope>
    <source>
        <strain evidence="2 3">LMG 18435</strain>
    </source>
</reference>
<keyword evidence="1" id="KW-0812">Transmembrane</keyword>
<dbReference type="STRING" id="157838.AN964_07930"/>
<keyword evidence="1" id="KW-0472">Membrane</keyword>
<protein>
    <recommendedName>
        <fullName evidence="4">TIGR04086 family membrane protein</fullName>
    </recommendedName>
</protein>
<comment type="caution">
    <text evidence="2">The sequence shown here is derived from an EMBL/GenBank/DDBJ whole genome shotgun (WGS) entry which is preliminary data.</text>
</comment>
<evidence type="ECO:0008006" key="4">
    <source>
        <dbReference type="Google" id="ProtNLM"/>
    </source>
</evidence>
<organism evidence="2 3">
    <name type="scientific">Heyndrickxia shackletonii</name>
    <dbReference type="NCBI Taxonomy" id="157838"/>
    <lineage>
        <taxon>Bacteria</taxon>
        <taxon>Bacillati</taxon>
        <taxon>Bacillota</taxon>
        <taxon>Bacilli</taxon>
        <taxon>Bacillales</taxon>
        <taxon>Bacillaceae</taxon>
        <taxon>Heyndrickxia</taxon>
    </lineage>
</organism>
<dbReference type="RefSeq" id="WP_055739157.1">
    <property type="nucleotide sequence ID" value="NZ_JAAIWL010000014.1"/>
</dbReference>
<feature type="transmembrane region" description="Helical" evidence="1">
    <location>
        <begin position="81"/>
        <end position="102"/>
    </location>
</feature>
<feature type="transmembrane region" description="Helical" evidence="1">
    <location>
        <begin position="21"/>
        <end position="44"/>
    </location>
</feature>
<dbReference type="OrthoDB" id="2988991at2"/>
<dbReference type="Proteomes" id="UP000051888">
    <property type="component" value="Unassembled WGS sequence"/>
</dbReference>
<accession>A0A0Q3WVY9</accession>
<dbReference type="AlphaFoldDB" id="A0A0Q3WVY9"/>
<dbReference type="NCBIfam" id="TIGR04086">
    <property type="entry name" value="TIGR04086_membr"/>
    <property type="match status" value="1"/>
</dbReference>
<dbReference type="PATRIC" id="fig|157838.3.peg.1737"/>
<evidence type="ECO:0000313" key="3">
    <source>
        <dbReference type="Proteomes" id="UP000051888"/>
    </source>
</evidence>
<sequence length="141" mass="15738">MKKGTLRRGRTKIETKKIGTSVLYGVLVIFILITISSLIFSFILRFTNIQEHSIRLIVTIISFIALFTGGFVCGSKGKEKGWLLGSLTGILYTFIIFLSQYLGYGNIFTMEQTIYHICYILTAMMGGVLGVNMLSGKSKYV</sequence>
<name>A0A0Q3WVY9_9BACI</name>
<feature type="transmembrane region" description="Helical" evidence="1">
    <location>
        <begin position="114"/>
        <end position="134"/>
    </location>
</feature>
<proteinExistence type="predicted"/>